<dbReference type="Proteomes" id="UP000271889">
    <property type="component" value="Unassembled WGS sequence"/>
</dbReference>
<evidence type="ECO:0000256" key="9">
    <source>
        <dbReference type="PROSITE-ProRule" id="PRU10141"/>
    </source>
</evidence>
<proteinExistence type="inferred from homology"/>
<dbReference type="GO" id="GO:0004674">
    <property type="term" value="F:protein serine/threonine kinase activity"/>
    <property type="evidence" value="ECO:0007669"/>
    <property type="project" value="UniProtKB-KW"/>
</dbReference>
<feature type="compositionally biased region" description="Low complexity" evidence="11">
    <location>
        <begin position="18"/>
        <end position="36"/>
    </location>
</feature>
<feature type="domain" description="Protein kinase" evidence="12">
    <location>
        <begin position="51"/>
        <end position="200"/>
    </location>
</feature>
<dbReference type="InterPro" id="IPR051824">
    <property type="entry name" value="LRR_Rcpt-Like_S/T_Kinase"/>
</dbReference>
<dbReference type="PROSITE" id="PS50011">
    <property type="entry name" value="PROTEIN_KINASE_DOM"/>
    <property type="match status" value="1"/>
</dbReference>
<evidence type="ECO:0000256" key="6">
    <source>
        <dbReference type="ARBA" id="ARBA00022840"/>
    </source>
</evidence>
<organism evidence="13 14">
    <name type="scientific">Cylicostephanus goldi</name>
    <name type="common">Nematode worm</name>
    <dbReference type="NCBI Taxonomy" id="71465"/>
    <lineage>
        <taxon>Eukaryota</taxon>
        <taxon>Metazoa</taxon>
        <taxon>Ecdysozoa</taxon>
        <taxon>Nematoda</taxon>
        <taxon>Chromadorea</taxon>
        <taxon>Rhabditida</taxon>
        <taxon>Rhabditina</taxon>
        <taxon>Rhabditomorpha</taxon>
        <taxon>Strongyloidea</taxon>
        <taxon>Strongylidae</taxon>
        <taxon>Cylicostephanus</taxon>
    </lineage>
</organism>
<dbReference type="InterPro" id="IPR011009">
    <property type="entry name" value="Kinase-like_dom_sf"/>
</dbReference>
<evidence type="ECO:0000313" key="13">
    <source>
        <dbReference type="EMBL" id="VDN26828.1"/>
    </source>
</evidence>
<comment type="similarity">
    <text evidence="10">Belongs to the protein kinase superfamily.</text>
</comment>
<dbReference type="Pfam" id="PF00069">
    <property type="entry name" value="Pkinase"/>
    <property type="match status" value="1"/>
</dbReference>
<evidence type="ECO:0000256" key="10">
    <source>
        <dbReference type="RuleBase" id="RU000304"/>
    </source>
</evidence>
<keyword evidence="5" id="KW-0418">Kinase</keyword>
<dbReference type="SMART" id="SM00220">
    <property type="entry name" value="S_TKc"/>
    <property type="match status" value="1"/>
</dbReference>
<gene>
    <name evidence="13" type="ORF">CGOC_LOCUS10500</name>
</gene>
<dbReference type="InterPro" id="IPR008271">
    <property type="entry name" value="Ser/Thr_kinase_AS"/>
</dbReference>
<evidence type="ECO:0000256" key="11">
    <source>
        <dbReference type="SAM" id="MobiDB-lite"/>
    </source>
</evidence>
<comment type="catalytic activity">
    <reaction evidence="7">
        <text>L-threonyl-[protein] + ATP = O-phospho-L-threonyl-[protein] + ADP + H(+)</text>
        <dbReference type="Rhea" id="RHEA:46608"/>
        <dbReference type="Rhea" id="RHEA-COMP:11060"/>
        <dbReference type="Rhea" id="RHEA-COMP:11605"/>
        <dbReference type="ChEBI" id="CHEBI:15378"/>
        <dbReference type="ChEBI" id="CHEBI:30013"/>
        <dbReference type="ChEBI" id="CHEBI:30616"/>
        <dbReference type="ChEBI" id="CHEBI:61977"/>
        <dbReference type="ChEBI" id="CHEBI:456216"/>
        <dbReference type="EC" id="2.7.11.1"/>
    </reaction>
</comment>
<feature type="region of interest" description="Disordered" evidence="11">
    <location>
        <begin position="1"/>
        <end position="36"/>
    </location>
</feature>
<evidence type="ECO:0000256" key="7">
    <source>
        <dbReference type="ARBA" id="ARBA00047899"/>
    </source>
</evidence>
<evidence type="ECO:0000256" key="3">
    <source>
        <dbReference type="ARBA" id="ARBA00022679"/>
    </source>
</evidence>
<evidence type="ECO:0000256" key="5">
    <source>
        <dbReference type="ARBA" id="ARBA00022777"/>
    </source>
</evidence>
<keyword evidence="14" id="KW-1185">Reference proteome</keyword>
<evidence type="ECO:0000256" key="4">
    <source>
        <dbReference type="ARBA" id="ARBA00022741"/>
    </source>
</evidence>
<dbReference type="EMBL" id="UYRV01111547">
    <property type="protein sequence ID" value="VDN26828.1"/>
    <property type="molecule type" value="Genomic_DNA"/>
</dbReference>
<evidence type="ECO:0000256" key="8">
    <source>
        <dbReference type="ARBA" id="ARBA00048679"/>
    </source>
</evidence>
<evidence type="ECO:0000256" key="1">
    <source>
        <dbReference type="ARBA" id="ARBA00012513"/>
    </source>
</evidence>
<dbReference type="PANTHER" id="PTHR48006:SF102">
    <property type="entry name" value="LEUCINE-RICH REPEAT-CONTAINING PROTEIN DDB_G0281931-RELATED"/>
    <property type="match status" value="1"/>
</dbReference>
<keyword evidence="4 9" id="KW-0547">Nucleotide-binding</keyword>
<keyword evidence="2 10" id="KW-0723">Serine/threonine-protein kinase</keyword>
<keyword evidence="6 9" id="KW-0067">ATP-binding</keyword>
<feature type="non-terminal residue" evidence="13">
    <location>
        <position position="1"/>
    </location>
</feature>
<name>A0A3P7MW32_CYLGO</name>
<sequence length="200" mass="21819">ASVSVKRNEPQQPTHPPSVSTQRSSTATSTSDTSSSGCGLVLLFSAATSNFAEKNVLGKGGYGVVYVGEWKHTKIAVKRFMSGGTKGAHIQRERLRQSMQELRTLAKYRHDNILPLYAFSLEGPEPCLRGTPPLSWLQKKEIAEGTARGLHFLHCIASTPIIHGDVKSANILLDKHLEPKLGDFGLSRDGRVRFNQALLG</sequence>
<dbReference type="PROSITE" id="PS00107">
    <property type="entry name" value="PROTEIN_KINASE_ATP"/>
    <property type="match status" value="1"/>
</dbReference>
<dbReference type="PROSITE" id="PS00108">
    <property type="entry name" value="PROTEIN_KINASE_ST"/>
    <property type="match status" value="1"/>
</dbReference>
<dbReference type="OrthoDB" id="4062651at2759"/>
<dbReference type="EC" id="2.7.11.1" evidence="1"/>
<dbReference type="AlphaFoldDB" id="A0A3P7MW32"/>
<dbReference type="SUPFAM" id="SSF56112">
    <property type="entry name" value="Protein kinase-like (PK-like)"/>
    <property type="match status" value="1"/>
</dbReference>
<accession>A0A3P7MW32</accession>
<dbReference type="Gene3D" id="1.10.510.10">
    <property type="entry name" value="Transferase(Phosphotransferase) domain 1"/>
    <property type="match status" value="1"/>
</dbReference>
<comment type="catalytic activity">
    <reaction evidence="8">
        <text>L-seryl-[protein] + ATP = O-phospho-L-seryl-[protein] + ADP + H(+)</text>
        <dbReference type="Rhea" id="RHEA:17989"/>
        <dbReference type="Rhea" id="RHEA-COMP:9863"/>
        <dbReference type="Rhea" id="RHEA-COMP:11604"/>
        <dbReference type="ChEBI" id="CHEBI:15378"/>
        <dbReference type="ChEBI" id="CHEBI:29999"/>
        <dbReference type="ChEBI" id="CHEBI:30616"/>
        <dbReference type="ChEBI" id="CHEBI:83421"/>
        <dbReference type="ChEBI" id="CHEBI:456216"/>
        <dbReference type="EC" id="2.7.11.1"/>
    </reaction>
</comment>
<protein>
    <recommendedName>
        <fullName evidence="1">non-specific serine/threonine protein kinase</fullName>
        <ecNumber evidence="1">2.7.11.1</ecNumber>
    </recommendedName>
</protein>
<dbReference type="InterPro" id="IPR017441">
    <property type="entry name" value="Protein_kinase_ATP_BS"/>
</dbReference>
<keyword evidence="3" id="KW-0808">Transferase</keyword>
<evidence type="ECO:0000256" key="2">
    <source>
        <dbReference type="ARBA" id="ARBA00022527"/>
    </source>
</evidence>
<dbReference type="Gene3D" id="3.30.200.20">
    <property type="entry name" value="Phosphorylase Kinase, domain 1"/>
    <property type="match status" value="1"/>
</dbReference>
<dbReference type="InterPro" id="IPR000719">
    <property type="entry name" value="Prot_kinase_dom"/>
</dbReference>
<evidence type="ECO:0000313" key="14">
    <source>
        <dbReference type="Proteomes" id="UP000271889"/>
    </source>
</evidence>
<dbReference type="PANTHER" id="PTHR48006">
    <property type="entry name" value="LEUCINE-RICH REPEAT-CONTAINING PROTEIN DDB_G0281931-RELATED"/>
    <property type="match status" value="1"/>
</dbReference>
<reference evidence="13 14" key="1">
    <citation type="submission" date="2018-11" db="EMBL/GenBank/DDBJ databases">
        <authorList>
            <consortium name="Pathogen Informatics"/>
        </authorList>
    </citation>
    <scope>NUCLEOTIDE SEQUENCE [LARGE SCALE GENOMIC DNA]</scope>
</reference>
<dbReference type="GO" id="GO:0005524">
    <property type="term" value="F:ATP binding"/>
    <property type="evidence" value="ECO:0007669"/>
    <property type="project" value="UniProtKB-UniRule"/>
</dbReference>
<evidence type="ECO:0000259" key="12">
    <source>
        <dbReference type="PROSITE" id="PS50011"/>
    </source>
</evidence>
<feature type="binding site" evidence="9">
    <location>
        <position position="78"/>
    </location>
    <ligand>
        <name>ATP</name>
        <dbReference type="ChEBI" id="CHEBI:30616"/>
    </ligand>
</feature>